<dbReference type="Proteomes" id="UP000051952">
    <property type="component" value="Unassembled WGS sequence"/>
</dbReference>
<evidence type="ECO:0000256" key="2">
    <source>
        <dbReference type="SAM" id="Phobius"/>
    </source>
</evidence>
<dbReference type="VEuPathDB" id="TriTrypDB:BSAL_56085"/>
<keyword evidence="2 3" id="KW-0812">Transmembrane</keyword>
<keyword evidence="2" id="KW-0472">Membrane</keyword>
<dbReference type="AlphaFoldDB" id="A0A0S4ITJ5"/>
<feature type="non-terminal residue" evidence="3">
    <location>
        <position position="342"/>
    </location>
</feature>
<protein>
    <submittedName>
        <fullName evidence="3">Transmembrane protein, putative</fullName>
    </submittedName>
</protein>
<gene>
    <name evidence="3" type="ORF">BSAL_56085</name>
</gene>
<keyword evidence="2" id="KW-1133">Transmembrane helix</keyword>
<name>A0A0S4ITJ5_BODSA</name>
<organism evidence="3 4">
    <name type="scientific">Bodo saltans</name>
    <name type="common">Flagellated protozoan</name>
    <dbReference type="NCBI Taxonomy" id="75058"/>
    <lineage>
        <taxon>Eukaryota</taxon>
        <taxon>Discoba</taxon>
        <taxon>Euglenozoa</taxon>
        <taxon>Kinetoplastea</taxon>
        <taxon>Metakinetoplastina</taxon>
        <taxon>Eubodonida</taxon>
        <taxon>Bodonidae</taxon>
        <taxon>Bodo</taxon>
    </lineage>
</organism>
<accession>A0A0S4ITJ5</accession>
<feature type="compositionally biased region" description="Polar residues" evidence="1">
    <location>
        <begin position="108"/>
        <end position="121"/>
    </location>
</feature>
<dbReference type="EMBL" id="CYKH01000180">
    <property type="protein sequence ID" value="CUE75814.1"/>
    <property type="molecule type" value="Genomic_DNA"/>
</dbReference>
<evidence type="ECO:0000256" key="1">
    <source>
        <dbReference type="SAM" id="MobiDB-lite"/>
    </source>
</evidence>
<keyword evidence="4" id="KW-1185">Reference proteome</keyword>
<feature type="compositionally biased region" description="Pro residues" evidence="1">
    <location>
        <begin position="132"/>
        <end position="142"/>
    </location>
</feature>
<feature type="region of interest" description="Disordered" evidence="1">
    <location>
        <begin position="100"/>
        <end position="146"/>
    </location>
</feature>
<sequence>MQTLFFLIPSTCLTLFLFLLFLFTHEHIRDTHTKRDYFYFADEEKRPLKKVILSKVHRNITIHTHTPNTQTLMSSTSNPRRWVSQRTQAALAVAATEGSPVTELAPAPQSNSVVETSTQSPLAPRHNSVVEPLPPPPPPPSAPSQHADLWTRLQLALNQLTTAQVDHFATNSATGATRPDFLLIPALYPLHTRHVAFQQRMLHYFVCFPLPRPAASSNKVFVSVFMDSYEALGGDAEFAFWFLLARLIPPSASTSAVSANQREGQHWTPTVSEMWSSLAFLRELEPSLLWPLCPSLEREAEYNALLSMDKPLIPAYREAAWLLLADLATRGAYSASVLFEAM</sequence>
<evidence type="ECO:0000313" key="4">
    <source>
        <dbReference type="Proteomes" id="UP000051952"/>
    </source>
</evidence>
<reference evidence="4" key="1">
    <citation type="submission" date="2015-09" db="EMBL/GenBank/DDBJ databases">
        <authorList>
            <consortium name="Pathogen Informatics"/>
        </authorList>
    </citation>
    <scope>NUCLEOTIDE SEQUENCE [LARGE SCALE GENOMIC DNA]</scope>
    <source>
        <strain evidence="4">Lake Konstanz</strain>
    </source>
</reference>
<proteinExistence type="predicted"/>
<feature type="transmembrane region" description="Helical" evidence="2">
    <location>
        <begin position="6"/>
        <end position="25"/>
    </location>
</feature>
<evidence type="ECO:0000313" key="3">
    <source>
        <dbReference type="EMBL" id="CUE75814.1"/>
    </source>
</evidence>